<evidence type="ECO:0000313" key="1">
    <source>
        <dbReference type="EMBL" id="AEW95134.1"/>
    </source>
</evidence>
<sequence length="53" mass="5808">MWAYAAVSPRTWRPASSTASVTHDSGTVFSFSAGWPSFRSLRSAANSAWWTGR</sequence>
<protein>
    <submittedName>
        <fullName evidence="1">Uncharacterized protein</fullName>
    </submittedName>
</protein>
<keyword evidence="2" id="KW-1185">Reference proteome</keyword>
<gene>
    <name evidence="1" type="ordered locus">SCATT_27630</name>
</gene>
<dbReference type="AlphaFoldDB" id="G8WPF1"/>
<name>G8WPF1_STREN</name>
<accession>G8WPF1</accession>
<dbReference type="Proteomes" id="UP000007842">
    <property type="component" value="Chromosome"/>
</dbReference>
<evidence type="ECO:0000313" key="2">
    <source>
        <dbReference type="Proteomes" id="UP000007842"/>
    </source>
</evidence>
<dbReference type="EMBL" id="CP003219">
    <property type="protein sequence ID" value="AEW95134.1"/>
    <property type="molecule type" value="Genomic_DNA"/>
</dbReference>
<reference evidence="2" key="1">
    <citation type="submission" date="2011-12" db="EMBL/GenBank/DDBJ databases">
        <title>Complete genome sequence of Streptomyces cattleya strain DSM 46488.</title>
        <authorList>
            <person name="Ou H.-Y."/>
            <person name="Li P."/>
            <person name="Zhao C."/>
            <person name="O'Hagan D."/>
            <person name="Deng Z."/>
        </authorList>
    </citation>
    <scope>NUCLEOTIDE SEQUENCE [LARGE SCALE GENOMIC DNA]</scope>
    <source>
        <strain evidence="2">ATCC 35852 / DSM 46488 / JCM 4925 / NBRC 14057 / NRRL 8057</strain>
    </source>
</reference>
<dbReference type="KEGG" id="scy:SCATT_27630"/>
<proteinExistence type="predicted"/>
<organism evidence="1 2">
    <name type="scientific">Streptantibioticus cattleyicolor (strain ATCC 35852 / DSM 46488 / JCM 4925 / NBRC 14057 / NRRL 8057)</name>
    <name type="common">Streptomyces cattleya</name>
    <dbReference type="NCBI Taxonomy" id="1003195"/>
    <lineage>
        <taxon>Bacteria</taxon>
        <taxon>Bacillati</taxon>
        <taxon>Actinomycetota</taxon>
        <taxon>Actinomycetes</taxon>
        <taxon>Kitasatosporales</taxon>
        <taxon>Streptomycetaceae</taxon>
        <taxon>Streptantibioticus</taxon>
    </lineage>
</organism>
<dbReference type="HOGENOM" id="CLU_3066573_0_0_11"/>